<dbReference type="Gene3D" id="1.10.1380.10">
    <property type="entry name" value="Neutral endopeptidase , domain2"/>
    <property type="match status" value="1"/>
</dbReference>
<sequence length="721" mass="82729">MIQAIIFCINLILSLQCNLAKGATINFHKASLNVDQTCQDACTTSSCALEANHFLSIMNQNINPCDDFYQFVCGNFIKEKSIIDEATIINTFSIAQREVSTQIYNEIRTNVNSKDLSAFAKPKIYYQNCMNESRIENEGTKPLFEILNKIGGWPVLDGQKWNESIFSWENTTYQIRDQNFLITFPVIATVHIDSKNTSKHIIKIDNGFTTISRTFLLDGLNSKLLKAYYEEMINVTVALGADREAALKEMRKVLEFEINLYKIKTPPEKMLDVPKINTQITIEELSKKYPRIPWLKLINKVFNLSSILINNNETVTVVDLNYLSAVEKLIQTTPKRDLANFLSWKLVEQALAYMPRTLRQIASAFTKEVSGTTRIMNRESWCLNEIMEAFPISLSAMYVRKYFNNDINEKVTEILHNVKNQIKKNLEQIDWMDNTTRTAAIEKLQAMEASIGHADELLDNEKINDYYSELEINVGNYLESAFNITRFLENKNYRALRKSAGIGDWIFSKNAAIINAFYILQKNTLEIPAGFLRSFFRSASPQYINYGIIGSIIGHEITHAFDNQGRRYDKNGNENNWWLPSTEEKFFQKSRCIIDQYNNFTVAEIGLQVNGILTQGENIADNGGFKIAYHAYNEWIKNKNATEPCLSSLSYTPRQMFWISAASAWCSKQRPEYLKDLISTDEHSPENARVTISFSNIPEFAKDFNCQIGSKMNPKNKCTVW</sequence>
<keyword evidence="9" id="KW-0732">Signal</keyword>
<evidence type="ECO:0000313" key="12">
    <source>
        <dbReference type="EnsemblMetazoa" id="XP_031783498"/>
    </source>
</evidence>
<keyword evidence="5" id="KW-0479">Metal-binding</keyword>
<dbReference type="GO" id="GO:0046872">
    <property type="term" value="F:metal ion binding"/>
    <property type="evidence" value="ECO:0007669"/>
    <property type="project" value="UniProtKB-KW"/>
</dbReference>
<dbReference type="PANTHER" id="PTHR11733">
    <property type="entry name" value="ZINC METALLOPROTEASE FAMILY M13 NEPRILYSIN-RELATED"/>
    <property type="match status" value="1"/>
</dbReference>
<comment type="similarity">
    <text evidence="3">Belongs to the peptidase M13 family.</text>
</comment>
<dbReference type="InterPro" id="IPR018497">
    <property type="entry name" value="Peptidase_M13_C"/>
</dbReference>
<keyword evidence="13" id="KW-1185">Reference proteome</keyword>
<dbReference type="InParanoid" id="A0A7M7QCL9"/>
<dbReference type="InterPro" id="IPR042089">
    <property type="entry name" value="Peptidase_M13_dom_2"/>
</dbReference>
<dbReference type="GO" id="GO:0016485">
    <property type="term" value="P:protein processing"/>
    <property type="evidence" value="ECO:0007669"/>
    <property type="project" value="TreeGrafter"/>
</dbReference>
<proteinExistence type="inferred from homology"/>
<dbReference type="Pfam" id="PF05649">
    <property type="entry name" value="Peptidase_M13_N"/>
    <property type="match status" value="1"/>
</dbReference>
<dbReference type="InterPro" id="IPR024079">
    <property type="entry name" value="MetalloPept_cat_dom_sf"/>
</dbReference>
<evidence type="ECO:0000313" key="13">
    <source>
        <dbReference type="Proteomes" id="UP000002358"/>
    </source>
</evidence>
<evidence type="ECO:0000256" key="9">
    <source>
        <dbReference type="SAM" id="SignalP"/>
    </source>
</evidence>
<evidence type="ECO:0000259" key="11">
    <source>
        <dbReference type="Pfam" id="PF05649"/>
    </source>
</evidence>
<dbReference type="GeneID" id="116416955"/>
<evidence type="ECO:0000256" key="5">
    <source>
        <dbReference type="ARBA" id="ARBA00022723"/>
    </source>
</evidence>
<keyword evidence="4" id="KW-0645">Protease</keyword>
<dbReference type="SUPFAM" id="SSF55486">
    <property type="entry name" value="Metalloproteases ('zincins'), catalytic domain"/>
    <property type="match status" value="1"/>
</dbReference>
<evidence type="ECO:0000256" key="3">
    <source>
        <dbReference type="ARBA" id="ARBA00007357"/>
    </source>
</evidence>
<feature type="chain" id="PRO_5029483082" evidence="9">
    <location>
        <begin position="23"/>
        <end position="721"/>
    </location>
</feature>
<evidence type="ECO:0000256" key="7">
    <source>
        <dbReference type="ARBA" id="ARBA00022833"/>
    </source>
</evidence>
<comment type="subcellular location">
    <subcellularLocation>
        <location evidence="2">Cell membrane</location>
        <topology evidence="2">Single-pass type II membrane protein</topology>
    </subcellularLocation>
</comment>
<dbReference type="InterPro" id="IPR008753">
    <property type="entry name" value="Peptidase_M13_N"/>
</dbReference>
<dbReference type="PROSITE" id="PS51885">
    <property type="entry name" value="NEPRILYSIN"/>
    <property type="match status" value="1"/>
</dbReference>
<organism evidence="12 13">
    <name type="scientific">Nasonia vitripennis</name>
    <name type="common">Parasitic wasp</name>
    <dbReference type="NCBI Taxonomy" id="7425"/>
    <lineage>
        <taxon>Eukaryota</taxon>
        <taxon>Metazoa</taxon>
        <taxon>Ecdysozoa</taxon>
        <taxon>Arthropoda</taxon>
        <taxon>Hexapoda</taxon>
        <taxon>Insecta</taxon>
        <taxon>Pterygota</taxon>
        <taxon>Neoptera</taxon>
        <taxon>Endopterygota</taxon>
        <taxon>Hymenoptera</taxon>
        <taxon>Apocrita</taxon>
        <taxon>Proctotrupomorpha</taxon>
        <taxon>Chalcidoidea</taxon>
        <taxon>Pteromalidae</taxon>
        <taxon>Pteromalinae</taxon>
        <taxon>Nasonia</taxon>
    </lineage>
</organism>
<dbReference type="InterPro" id="IPR000718">
    <property type="entry name" value="Peptidase_M13"/>
</dbReference>
<dbReference type="GO" id="GO:0004222">
    <property type="term" value="F:metalloendopeptidase activity"/>
    <property type="evidence" value="ECO:0007669"/>
    <property type="project" value="InterPro"/>
</dbReference>
<keyword evidence="6" id="KW-0378">Hydrolase</keyword>
<keyword evidence="8" id="KW-0482">Metalloprotease</keyword>
<evidence type="ECO:0000256" key="4">
    <source>
        <dbReference type="ARBA" id="ARBA00022670"/>
    </source>
</evidence>
<evidence type="ECO:0000256" key="6">
    <source>
        <dbReference type="ARBA" id="ARBA00022801"/>
    </source>
</evidence>
<reference evidence="12" key="1">
    <citation type="submission" date="2021-01" db="UniProtKB">
        <authorList>
            <consortium name="EnsemblMetazoa"/>
        </authorList>
    </citation>
    <scope>IDENTIFICATION</scope>
</reference>
<evidence type="ECO:0000259" key="10">
    <source>
        <dbReference type="Pfam" id="PF01431"/>
    </source>
</evidence>
<dbReference type="AlphaFoldDB" id="A0A7M7QCL9"/>
<comment type="cofactor">
    <cofactor evidence="1">
        <name>Zn(2+)</name>
        <dbReference type="ChEBI" id="CHEBI:29105"/>
    </cofactor>
</comment>
<evidence type="ECO:0000256" key="1">
    <source>
        <dbReference type="ARBA" id="ARBA00001947"/>
    </source>
</evidence>
<dbReference type="Gene3D" id="3.40.390.10">
    <property type="entry name" value="Collagenase (Catalytic Domain)"/>
    <property type="match status" value="1"/>
</dbReference>
<dbReference type="RefSeq" id="XP_031783498.1">
    <property type="nucleotide sequence ID" value="XM_031927638.2"/>
</dbReference>
<protein>
    <submittedName>
        <fullName evidence="12">Uncharacterized protein</fullName>
    </submittedName>
</protein>
<dbReference type="PRINTS" id="PR00786">
    <property type="entry name" value="NEPRILYSIN"/>
</dbReference>
<name>A0A7M7QCL9_NASVI</name>
<dbReference type="SMR" id="A0A7M7QCL9"/>
<dbReference type="Pfam" id="PF01431">
    <property type="entry name" value="Peptidase_M13"/>
    <property type="match status" value="1"/>
</dbReference>
<dbReference type="CDD" id="cd08662">
    <property type="entry name" value="M13"/>
    <property type="match status" value="1"/>
</dbReference>
<keyword evidence="7" id="KW-0862">Zinc</keyword>
<dbReference type="PANTHER" id="PTHR11733:SF224">
    <property type="entry name" value="NEPRILYSIN-2"/>
    <property type="match status" value="1"/>
</dbReference>
<dbReference type="KEGG" id="nvi:116416955"/>
<evidence type="ECO:0000256" key="2">
    <source>
        <dbReference type="ARBA" id="ARBA00004401"/>
    </source>
</evidence>
<dbReference type="Proteomes" id="UP000002358">
    <property type="component" value="Chromosome 1"/>
</dbReference>
<dbReference type="EnsemblMetazoa" id="XM_031927638">
    <property type="protein sequence ID" value="XP_031783498"/>
    <property type="gene ID" value="LOC116416955"/>
</dbReference>
<dbReference type="OrthoDB" id="6475849at2759"/>
<feature type="domain" description="Peptidase M13 N-terminal" evidence="11">
    <location>
        <begin position="64"/>
        <end position="453"/>
    </location>
</feature>
<evidence type="ECO:0000256" key="8">
    <source>
        <dbReference type="ARBA" id="ARBA00023049"/>
    </source>
</evidence>
<accession>A0A7M7QCL9</accession>
<dbReference type="GO" id="GO:0005886">
    <property type="term" value="C:plasma membrane"/>
    <property type="evidence" value="ECO:0007669"/>
    <property type="project" value="UniProtKB-SubCell"/>
</dbReference>
<feature type="signal peptide" evidence="9">
    <location>
        <begin position="1"/>
        <end position="22"/>
    </location>
</feature>
<feature type="domain" description="Peptidase M13 C-terminal" evidence="10">
    <location>
        <begin position="515"/>
        <end position="720"/>
    </location>
</feature>